<organism evidence="23 24">
    <name type="scientific">Actinomyces howellii</name>
    <dbReference type="NCBI Taxonomy" id="52771"/>
    <lineage>
        <taxon>Bacteria</taxon>
        <taxon>Bacillati</taxon>
        <taxon>Actinomycetota</taxon>
        <taxon>Actinomycetes</taxon>
        <taxon>Actinomycetales</taxon>
        <taxon>Actinomycetaceae</taxon>
        <taxon>Actinomyces</taxon>
    </lineage>
</organism>
<evidence type="ECO:0000256" key="16">
    <source>
        <dbReference type="ARBA" id="ARBA00049209"/>
    </source>
</evidence>
<evidence type="ECO:0000313" key="24">
    <source>
        <dbReference type="Proteomes" id="UP000266895"/>
    </source>
</evidence>
<evidence type="ECO:0000259" key="22">
    <source>
        <dbReference type="PROSITE" id="PS51385"/>
    </source>
</evidence>
<feature type="binding site" evidence="17">
    <location>
        <position position="298"/>
    </location>
    <ligand>
        <name>(6S)-NADPHX</name>
        <dbReference type="ChEBI" id="CHEBI:64076"/>
    </ligand>
</feature>
<evidence type="ECO:0000256" key="1">
    <source>
        <dbReference type="ARBA" id="ARBA00000013"/>
    </source>
</evidence>
<keyword evidence="7 17" id="KW-0067">ATP-binding</keyword>
<keyword evidence="10 17" id="KW-0520">NAD</keyword>
<evidence type="ECO:0000256" key="19">
    <source>
        <dbReference type="PIRNR" id="PIRNR017184"/>
    </source>
</evidence>
<evidence type="ECO:0000256" key="8">
    <source>
        <dbReference type="ARBA" id="ARBA00022857"/>
    </source>
</evidence>
<feature type="domain" description="YjeF C-terminal" evidence="21">
    <location>
        <begin position="263"/>
        <end position="547"/>
    </location>
</feature>
<comment type="caution">
    <text evidence="18">Lacks conserved residue(s) required for the propagation of feature annotation.</text>
</comment>
<comment type="function">
    <text evidence="18">Catalyzes the epimerization of the S- and R-forms of NAD(P)HX, a damaged form of NAD(P)H that is a result of enzymatic or heat-dependent hydration. This is a prerequisite for the S-specific NAD(P)H-hydrate dehydratase to allow the repair of both epimers of NAD(P)HX.</text>
</comment>
<dbReference type="SUPFAM" id="SSF64153">
    <property type="entry name" value="YjeF N-terminal domain-like"/>
    <property type="match status" value="1"/>
</dbReference>
<keyword evidence="5 18" id="KW-0479">Metal-binding</keyword>
<sequence>MRRRARDDGGVSTTAPVPTLDALGAHPARAVAQAERPLTAGTDRYMKAAAHAVARAAVEELRGRAPAVRRRGTRPAVAGSRVLVLAGGGHNGGDALLAGALLARRGCHVSAALVTARAHPAAMAEALAAGVRVAPDPLAEAEAFAGAPGPAARAPALVIDGLTGIGASGPLRPGARELVAALLRAGGPGRRRFGVLAVDLPSGVGPDDGVLAGPVLPADRTVTFTCLKGAHLLGPAARVTGRVEVVDLGLPVPEGAPLARRPLDGELGALLRPPGSADHKYTRGVVGVRAGSVTYPGAAVLSCAAAVRTGAGMVRLDAPARVVDLVLASRPEVVAAPGRCQARVLGPGVEGSEAGWDNQVAAVLEPRGPVLPTVLDAGALAPLARLVRAGGRCGDRHVLVPHAGEAAALLTGLDRPAGREAVEADPAGAVRTLAALTGATVVLKGSPTLVAAPGEPTLLSLDAGPPWLATAGSGDVLAGVLGAVLASAEARAEQGGQTLRPEACAALAVRLHALAGALASGWAGPGTGHPVAAGDLLDHLPGAWEALRSEADRASA</sequence>
<feature type="binding site" evidence="18">
    <location>
        <begin position="164"/>
        <end position="170"/>
    </location>
    <ligand>
        <name>(6S)-NADPHX</name>
        <dbReference type="ChEBI" id="CHEBI:64076"/>
    </ligand>
</feature>
<dbReference type="Pfam" id="PF03853">
    <property type="entry name" value="YjeF_N"/>
    <property type="match status" value="1"/>
</dbReference>
<feature type="binding site" evidence="18">
    <location>
        <position position="202"/>
    </location>
    <ligand>
        <name>K(+)</name>
        <dbReference type="ChEBI" id="CHEBI:29103"/>
    </ligand>
</feature>
<dbReference type="Pfam" id="PF01256">
    <property type="entry name" value="Carb_kinase"/>
    <property type="match status" value="1"/>
</dbReference>
<evidence type="ECO:0000256" key="7">
    <source>
        <dbReference type="ARBA" id="ARBA00022840"/>
    </source>
</evidence>
<evidence type="ECO:0000256" key="14">
    <source>
        <dbReference type="ARBA" id="ARBA00025153"/>
    </source>
</evidence>
<dbReference type="GO" id="GO:0005524">
    <property type="term" value="F:ATP binding"/>
    <property type="evidence" value="ECO:0007669"/>
    <property type="project" value="UniProtKB-UniRule"/>
</dbReference>
<dbReference type="InterPro" id="IPR004443">
    <property type="entry name" value="YjeF_N_dom"/>
</dbReference>
<evidence type="ECO:0000256" key="17">
    <source>
        <dbReference type="HAMAP-Rule" id="MF_01965"/>
    </source>
</evidence>
<evidence type="ECO:0000256" key="6">
    <source>
        <dbReference type="ARBA" id="ARBA00022741"/>
    </source>
</evidence>
<dbReference type="InterPro" id="IPR036652">
    <property type="entry name" value="YjeF_N_dom_sf"/>
</dbReference>
<comment type="catalytic activity">
    <reaction evidence="1 18 19">
        <text>(6R)-NADHX = (6S)-NADHX</text>
        <dbReference type="Rhea" id="RHEA:32215"/>
        <dbReference type="ChEBI" id="CHEBI:64074"/>
        <dbReference type="ChEBI" id="CHEBI:64075"/>
        <dbReference type="EC" id="5.1.99.6"/>
    </reaction>
</comment>
<comment type="similarity">
    <text evidence="18">Belongs to the NnrE/AIBP family.</text>
</comment>
<comment type="similarity">
    <text evidence="4 19">In the C-terminal section; belongs to the NnrD/CARKD family.</text>
</comment>
<feature type="binding site" evidence="17">
    <location>
        <position position="474"/>
    </location>
    <ligand>
        <name>AMP</name>
        <dbReference type="ChEBI" id="CHEBI:456215"/>
    </ligand>
</feature>
<feature type="binding site" evidence="17">
    <location>
        <position position="402"/>
    </location>
    <ligand>
        <name>(6S)-NADPHX</name>
        <dbReference type="ChEBI" id="CHEBI:64076"/>
    </ligand>
</feature>
<dbReference type="CDD" id="cd01171">
    <property type="entry name" value="YXKO-related"/>
    <property type="match status" value="1"/>
</dbReference>
<evidence type="ECO:0000256" key="13">
    <source>
        <dbReference type="ARBA" id="ARBA00023268"/>
    </source>
</evidence>
<comment type="cofactor">
    <cofactor evidence="17">
        <name>Mg(2+)</name>
        <dbReference type="ChEBI" id="CHEBI:18420"/>
    </cofactor>
</comment>
<feature type="binding site" evidence="17">
    <location>
        <position position="348"/>
    </location>
    <ligand>
        <name>(6S)-NADPHX</name>
        <dbReference type="ChEBI" id="CHEBI:64076"/>
    </ligand>
</feature>
<comment type="function">
    <text evidence="17">Catalyzes the dehydration of the S-form of NAD(P)HX at the expense of ADP, which is converted to AMP. Together with NAD(P)HX epimerase, which catalyzes the epimerization of the S- and R-forms, the enzyme allows the repair of both epimers of NAD(P)HX, a damaged form of NAD(P)H that is a result of enzymatic or heat-dependent hydration.</text>
</comment>
<proteinExistence type="inferred from homology"/>
<evidence type="ECO:0000256" key="3">
    <source>
        <dbReference type="ARBA" id="ARBA00006001"/>
    </source>
</evidence>
<dbReference type="GO" id="GO:0110051">
    <property type="term" value="P:metabolite repair"/>
    <property type="evidence" value="ECO:0007669"/>
    <property type="project" value="TreeGrafter"/>
</dbReference>
<feature type="binding site" evidence="17">
    <location>
        <position position="475"/>
    </location>
    <ligand>
        <name>(6S)-NADPHX</name>
        <dbReference type="ChEBI" id="CHEBI:64076"/>
    </ligand>
</feature>
<dbReference type="PROSITE" id="PS51385">
    <property type="entry name" value="YJEF_N"/>
    <property type="match status" value="1"/>
</dbReference>
<dbReference type="InterPro" id="IPR029056">
    <property type="entry name" value="Ribokinase-like"/>
</dbReference>
<keyword evidence="13" id="KW-0511">Multifunctional enzyme</keyword>
<keyword evidence="8 17" id="KW-0521">NADP</keyword>
<dbReference type="KEGG" id="ahw:NCTC11636_01078"/>
<dbReference type="EC" id="4.2.1.136" evidence="19"/>
<feature type="binding site" evidence="18">
    <location>
        <position position="199"/>
    </location>
    <ligand>
        <name>(6S)-NADPHX</name>
        <dbReference type="ChEBI" id="CHEBI:64076"/>
    </ligand>
</feature>
<dbReference type="Gene3D" id="3.40.50.10260">
    <property type="entry name" value="YjeF N-terminal domain"/>
    <property type="match status" value="1"/>
</dbReference>
<comment type="similarity">
    <text evidence="17">Belongs to the NnrD/CARKD family.</text>
</comment>
<dbReference type="PANTHER" id="PTHR12592">
    <property type="entry name" value="ATP-DEPENDENT (S)-NAD(P)H-HYDRATE DEHYDRATASE FAMILY MEMBER"/>
    <property type="match status" value="1"/>
</dbReference>
<comment type="similarity">
    <text evidence="3 19">In the N-terminal section; belongs to the NnrE/AIBP family.</text>
</comment>
<evidence type="ECO:0000256" key="10">
    <source>
        <dbReference type="ARBA" id="ARBA00023027"/>
    </source>
</evidence>
<comment type="subunit">
    <text evidence="17">Homotetramer.</text>
</comment>
<gene>
    <name evidence="23" type="primary">nnr</name>
    <name evidence="17" type="synonym">nnrD</name>
    <name evidence="18" type="synonym">nnrE</name>
    <name evidence="23" type="ORF">NCTC11636_01078</name>
</gene>
<dbReference type="InterPro" id="IPR017953">
    <property type="entry name" value="Carbohydrate_kinase_pred_CS"/>
</dbReference>
<dbReference type="PROSITE" id="PS01050">
    <property type="entry name" value="YJEF_C_2"/>
    <property type="match status" value="1"/>
</dbReference>
<dbReference type="GO" id="GO:0046872">
    <property type="term" value="F:metal ion binding"/>
    <property type="evidence" value="ECO:0007669"/>
    <property type="project" value="UniProtKB-UniRule"/>
</dbReference>
<comment type="cofactor">
    <cofactor evidence="18 19">
        <name>K(+)</name>
        <dbReference type="ChEBI" id="CHEBI:29103"/>
    </cofactor>
    <text evidence="18 19">Binds 1 potassium ion per subunit.</text>
</comment>
<dbReference type="EC" id="5.1.99.6" evidence="19"/>
<dbReference type="GO" id="GO:0052856">
    <property type="term" value="F:NAD(P)HX epimerase activity"/>
    <property type="evidence" value="ECO:0007669"/>
    <property type="project" value="UniProtKB-UniRule"/>
</dbReference>
<dbReference type="HAMAP" id="MF_01965">
    <property type="entry name" value="NADHX_dehydratase"/>
    <property type="match status" value="1"/>
</dbReference>
<dbReference type="EMBL" id="LR134350">
    <property type="protein sequence ID" value="VEG27535.1"/>
    <property type="molecule type" value="Genomic_DNA"/>
</dbReference>
<evidence type="ECO:0000256" key="12">
    <source>
        <dbReference type="ARBA" id="ARBA00023239"/>
    </source>
</evidence>
<keyword evidence="11 18" id="KW-0413">Isomerase</keyword>
<feature type="binding site" evidence="18">
    <location>
        <begin position="90"/>
        <end position="94"/>
    </location>
    <ligand>
        <name>(6S)-NADPHX</name>
        <dbReference type="ChEBI" id="CHEBI:64076"/>
    </ligand>
</feature>
<comment type="catalytic activity">
    <reaction evidence="15 17 19">
        <text>(6S)-NADHX + ADP = AMP + phosphate + NADH + H(+)</text>
        <dbReference type="Rhea" id="RHEA:32223"/>
        <dbReference type="ChEBI" id="CHEBI:15378"/>
        <dbReference type="ChEBI" id="CHEBI:43474"/>
        <dbReference type="ChEBI" id="CHEBI:57945"/>
        <dbReference type="ChEBI" id="CHEBI:64074"/>
        <dbReference type="ChEBI" id="CHEBI:456215"/>
        <dbReference type="ChEBI" id="CHEBI:456216"/>
        <dbReference type="EC" id="4.2.1.136"/>
    </reaction>
</comment>
<keyword evidence="6 17" id="KW-0547">Nucleotide-binding</keyword>
<evidence type="ECO:0000256" key="15">
    <source>
        <dbReference type="ARBA" id="ARBA00048238"/>
    </source>
</evidence>
<evidence type="ECO:0000256" key="9">
    <source>
        <dbReference type="ARBA" id="ARBA00022958"/>
    </source>
</evidence>
<feature type="domain" description="YjeF N-terminal" evidence="22">
    <location>
        <begin position="31"/>
        <end position="256"/>
    </location>
</feature>
<dbReference type="InterPro" id="IPR000631">
    <property type="entry name" value="CARKD"/>
</dbReference>
<evidence type="ECO:0000256" key="2">
    <source>
        <dbReference type="ARBA" id="ARBA00000909"/>
    </source>
</evidence>
<keyword evidence="9 18" id="KW-0630">Potassium</keyword>
<evidence type="ECO:0000313" key="23">
    <source>
        <dbReference type="EMBL" id="VEG27535.1"/>
    </source>
</evidence>
<protein>
    <recommendedName>
        <fullName evidence="19">Bifunctional NAD(P)H-hydrate repair enzyme</fullName>
    </recommendedName>
    <alternativeName>
        <fullName evidence="19">Nicotinamide nucleotide repair protein</fullName>
    </alternativeName>
    <domain>
        <recommendedName>
            <fullName evidence="19">ADP-dependent (S)-NAD(P)H-hydrate dehydratase</fullName>
            <ecNumber evidence="19">4.2.1.136</ecNumber>
        </recommendedName>
        <alternativeName>
            <fullName evidence="19">ADP-dependent NAD(P)HX dehydratase</fullName>
        </alternativeName>
    </domain>
    <domain>
        <recommendedName>
            <fullName evidence="19">NAD(P)H-hydrate epimerase</fullName>
            <ecNumber evidence="19">5.1.99.6</ecNumber>
        </recommendedName>
    </domain>
</protein>
<evidence type="ECO:0000259" key="21">
    <source>
        <dbReference type="PROSITE" id="PS51383"/>
    </source>
</evidence>
<evidence type="ECO:0000256" key="20">
    <source>
        <dbReference type="SAM" id="MobiDB-lite"/>
    </source>
</evidence>
<keyword evidence="24" id="KW-1185">Reference proteome</keyword>
<dbReference type="Proteomes" id="UP000266895">
    <property type="component" value="Chromosome"/>
</dbReference>
<dbReference type="GO" id="GO:0046496">
    <property type="term" value="P:nicotinamide nucleotide metabolic process"/>
    <property type="evidence" value="ECO:0007669"/>
    <property type="project" value="UniProtKB-UniRule"/>
</dbReference>
<comment type="function">
    <text evidence="14 19">Bifunctional enzyme that catalyzes the epimerization of the S- and R-forms of NAD(P)HX and the dehydration of the S-form of NAD(P)HX at the expense of ADP, which is converted to AMP. This allows the repair of both epimers of NAD(P)HX, a damaged form of NAD(P)H that is a result of enzymatic or heat-dependent hydration.</text>
</comment>
<feature type="region of interest" description="Disordered" evidence="20">
    <location>
        <begin position="1"/>
        <end position="20"/>
    </location>
</feature>
<comment type="catalytic activity">
    <reaction evidence="2 18 19">
        <text>(6R)-NADPHX = (6S)-NADPHX</text>
        <dbReference type="Rhea" id="RHEA:32227"/>
        <dbReference type="ChEBI" id="CHEBI:64076"/>
        <dbReference type="ChEBI" id="CHEBI:64077"/>
        <dbReference type="EC" id="5.1.99.6"/>
    </reaction>
</comment>
<feature type="binding site" evidence="18">
    <location>
        <position position="160"/>
    </location>
    <ligand>
        <name>K(+)</name>
        <dbReference type="ChEBI" id="CHEBI:29103"/>
    </ligand>
</feature>
<dbReference type="GO" id="GO:0052855">
    <property type="term" value="F:ADP-dependent NAD(P)H-hydrate dehydratase activity"/>
    <property type="evidence" value="ECO:0007669"/>
    <property type="project" value="UniProtKB-UniRule"/>
</dbReference>
<dbReference type="HAMAP" id="MF_01966">
    <property type="entry name" value="NADHX_epimerase"/>
    <property type="match status" value="1"/>
</dbReference>
<name>A0A3S4R2Y6_9ACTO</name>
<feature type="binding site" evidence="17">
    <location>
        <begin position="444"/>
        <end position="448"/>
    </location>
    <ligand>
        <name>AMP</name>
        <dbReference type="ChEBI" id="CHEBI:456215"/>
    </ligand>
</feature>
<keyword evidence="12 17" id="KW-0456">Lyase</keyword>
<dbReference type="PANTHER" id="PTHR12592:SF0">
    <property type="entry name" value="ATP-DEPENDENT (S)-NAD(P)H-HYDRATE DEHYDRATASE"/>
    <property type="match status" value="1"/>
</dbReference>
<feature type="binding site" evidence="18">
    <location>
        <position position="91"/>
    </location>
    <ligand>
        <name>K(+)</name>
        <dbReference type="ChEBI" id="CHEBI:29103"/>
    </ligand>
</feature>
<evidence type="ECO:0000256" key="11">
    <source>
        <dbReference type="ARBA" id="ARBA00023235"/>
    </source>
</evidence>
<dbReference type="InterPro" id="IPR030677">
    <property type="entry name" value="Nnr"/>
</dbReference>
<evidence type="ECO:0000256" key="4">
    <source>
        <dbReference type="ARBA" id="ARBA00009524"/>
    </source>
</evidence>
<reference evidence="23 24" key="1">
    <citation type="submission" date="2018-12" db="EMBL/GenBank/DDBJ databases">
        <authorList>
            <consortium name="Pathogen Informatics"/>
        </authorList>
    </citation>
    <scope>NUCLEOTIDE SEQUENCE [LARGE SCALE GENOMIC DNA]</scope>
    <source>
        <strain evidence="23 24">NCTC11636</strain>
    </source>
</reference>
<evidence type="ECO:0000256" key="5">
    <source>
        <dbReference type="ARBA" id="ARBA00022723"/>
    </source>
</evidence>
<dbReference type="AlphaFoldDB" id="A0A3S4R2Y6"/>
<accession>A0A3S4R2Y6</accession>
<dbReference type="PROSITE" id="PS51383">
    <property type="entry name" value="YJEF_C_3"/>
    <property type="match status" value="1"/>
</dbReference>
<dbReference type="SUPFAM" id="SSF53613">
    <property type="entry name" value="Ribokinase-like"/>
    <property type="match status" value="1"/>
</dbReference>
<dbReference type="PIRSF" id="PIRSF017184">
    <property type="entry name" value="Nnr"/>
    <property type="match status" value="1"/>
</dbReference>
<evidence type="ECO:0000256" key="18">
    <source>
        <dbReference type="HAMAP-Rule" id="MF_01966"/>
    </source>
</evidence>
<dbReference type="Gene3D" id="3.40.1190.20">
    <property type="match status" value="1"/>
</dbReference>
<comment type="catalytic activity">
    <reaction evidence="16 17 19">
        <text>(6S)-NADPHX + ADP = AMP + phosphate + NADPH + H(+)</text>
        <dbReference type="Rhea" id="RHEA:32235"/>
        <dbReference type="ChEBI" id="CHEBI:15378"/>
        <dbReference type="ChEBI" id="CHEBI:43474"/>
        <dbReference type="ChEBI" id="CHEBI:57783"/>
        <dbReference type="ChEBI" id="CHEBI:64076"/>
        <dbReference type="ChEBI" id="CHEBI:456215"/>
        <dbReference type="ChEBI" id="CHEBI:456216"/>
        <dbReference type="EC" id="4.2.1.136"/>
    </reaction>
</comment>